<proteinExistence type="inferred from homology"/>
<dbReference type="HAMAP" id="MF_00489">
    <property type="entry name" value="UPF0178"/>
    <property type="match status" value="1"/>
</dbReference>
<dbReference type="InterPro" id="IPR003791">
    <property type="entry name" value="UPF0178"/>
</dbReference>
<evidence type="ECO:0000256" key="2">
    <source>
        <dbReference type="HAMAP-Rule" id="MF_00489"/>
    </source>
</evidence>
<reference evidence="3 4" key="1">
    <citation type="submission" date="2023-04" db="EMBL/GenBank/DDBJ databases">
        <authorList>
            <person name="Hsu D."/>
        </authorList>
    </citation>
    <scope>NUCLEOTIDE SEQUENCE [LARGE SCALE GENOMIC DNA]</scope>
    <source>
        <strain evidence="3 4">MK1</strain>
    </source>
</reference>
<dbReference type="RefSeq" id="WP_366924178.1">
    <property type="nucleotide sequence ID" value="NZ_CP121694.1"/>
</dbReference>
<comment type="similarity">
    <text evidence="1 2">Belongs to the UPF0178 family.</text>
</comment>
<name>A0AAU0UMD5_9FIRM</name>
<accession>A0AAU0UMD5</accession>
<dbReference type="EMBL" id="CP121694">
    <property type="protein sequence ID" value="WRO21329.1"/>
    <property type="molecule type" value="Genomic_DNA"/>
</dbReference>
<gene>
    <name evidence="3" type="ORF">MFMK1_001132</name>
</gene>
<evidence type="ECO:0000313" key="3">
    <source>
        <dbReference type="EMBL" id="WRO21329.1"/>
    </source>
</evidence>
<sequence>MFVRIFIDGDACPVKAETVSLADEYKLEVILVASVSHHQHMPGVKLVQVDNMPEAADIAIVNRLEKGDIVVTQDYGLASLVLAKGALALSPRGKDFNHSNIDILLTERHMSAKVRRAGGRTKGPAPFTTADKERFASALRRLIEGGY</sequence>
<keyword evidence="4" id="KW-1185">Reference proteome</keyword>
<dbReference type="NCBIfam" id="NF001095">
    <property type="entry name" value="PRK00124.1"/>
    <property type="match status" value="1"/>
</dbReference>
<dbReference type="PANTHER" id="PTHR35146">
    <property type="entry name" value="UPF0178 PROTEIN YAII"/>
    <property type="match status" value="1"/>
</dbReference>
<organism evidence="3 4">
    <name type="scientific">Metallumcola ferriviriculae</name>
    <dbReference type="NCBI Taxonomy" id="3039180"/>
    <lineage>
        <taxon>Bacteria</taxon>
        <taxon>Bacillati</taxon>
        <taxon>Bacillota</taxon>
        <taxon>Clostridia</taxon>
        <taxon>Neomoorellales</taxon>
        <taxon>Desulfitibacteraceae</taxon>
        <taxon>Metallumcola</taxon>
    </lineage>
</organism>
<evidence type="ECO:0000256" key="1">
    <source>
        <dbReference type="ARBA" id="ARBA00008522"/>
    </source>
</evidence>
<dbReference type="Proteomes" id="UP001329915">
    <property type="component" value="Chromosome"/>
</dbReference>
<dbReference type="AlphaFoldDB" id="A0AAU0UMD5"/>
<evidence type="ECO:0000313" key="4">
    <source>
        <dbReference type="Proteomes" id="UP001329915"/>
    </source>
</evidence>
<protein>
    <recommendedName>
        <fullName evidence="2">UPF0178 protein MFMK1_001132</fullName>
    </recommendedName>
</protein>
<dbReference type="PANTHER" id="PTHR35146:SF1">
    <property type="entry name" value="UPF0178 PROTEIN YAII"/>
    <property type="match status" value="1"/>
</dbReference>
<dbReference type="KEGG" id="dbc:MFMK1_001132"/>
<dbReference type="Pfam" id="PF02639">
    <property type="entry name" value="DUF188"/>
    <property type="match status" value="1"/>
</dbReference>